<sequence length="54" mass="6053">MNPANPAQVRSSSLSHYHCHRPRSPPPWEPRCLRTSPLPSCLHRAQLISPSSPN</sequence>
<organism evidence="2 3">
    <name type="scientific">Hebeloma cylindrosporum</name>
    <dbReference type="NCBI Taxonomy" id="76867"/>
    <lineage>
        <taxon>Eukaryota</taxon>
        <taxon>Fungi</taxon>
        <taxon>Dikarya</taxon>
        <taxon>Basidiomycota</taxon>
        <taxon>Agaricomycotina</taxon>
        <taxon>Agaricomycetes</taxon>
        <taxon>Agaricomycetidae</taxon>
        <taxon>Agaricales</taxon>
        <taxon>Agaricineae</taxon>
        <taxon>Hymenogastraceae</taxon>
        <taxon>Hebeloma</taxon>
    </lineage>
</organism>
<proteinExistence type="predicted"/>
<gene>
    <name evidence="2" type="ORF">M413DRAFT_446615</name>
</gene>
<keyword evidence="3" id="KW-1185">Reference proteome</keyword>
<dbReference type="Proteomes" id="UP000053424">
    <property type="component" value="Unassembled WGS sequence"/>
</dbReference>
<dbReference type="HOGENOM" id="CLU_3050537_0_0_1"/>
<dbReference type="EMBL" id="KN831784">
    <property type="protein sequence ID" value="KIM39712.1"/>
    <property type="molecule type" value="Genomic_DNA"/>
</dbReference>
<evidence type="ECO:0000313" key="2">
    <source>
        <dbReference type="EMBL" id="KIM39712.1"/>
    </source>
</evidence>
<protein>
    <submittedName>
        <fullName evidence="2">Uncharacterized protein</fullName>
    </submittedName>
</protein>
<evidence type="ECO:0000256" key="1">
    <source>
        <dbReference type="SAM" id="MobiDB-lite"/>
    </source>
</evidence>
<dbReference type="AlphaFoldDB" id="A0A0C2YF90"/>
<reference evidence="2 3" key="1">
    <citation type="submission" date="2014-04" db="EMBL/GenBank/DDBJ databases">
        <authorList>
            <consortium name="DOE Joint Genome Institute"/>
            <person name="Kuo A."/>
            <person name="Gay G."/>
            <person name="Dore J."/>
            <person name="Kohler A."/>
            <person name="Nagy L.G."/>
            <person name="Floudas D."/>
            <person name="Copeland A."/>
            <person name="Barry K.W."/>
            <person name="Cichocki N."/>
            <person name="Veneault-Fourrey C."/>
            <person name="LaButti K."/>
            <person name="Lindquist E.A."/>
            <person name="Lipzen A."/>
            <person name="Lundell T."/>
            <person name="Morin E."/>
            <person name="Murat C."/>
            <person name="Sun H."/>
            <person name="Tunlid A."/>
            <person name="Henrissat B."/>
            <person name="Grigoriev I.V."/>
            <person name="Hibbett D.S."/>
            <person name="Martin F."/>
            <person name="Nordberg H.P."/>
            <person name="Cantor M.N."/>
            <person name="Hua S.X."/>
        </authorList>
    </citation>
    <scope>NUCLEOTIDE SEQUENCE [LARGE SCALE GENOMIC DNA]</scope>
    <source>
        <strain evidence="3">h7</strain>
    </source>
</reference>
<reference evidence="3" key="2">
    <citation type="submission" date="2015-01" db="EMBL/GenBank/DDBJ databases">
        <title>Evolutionary Origins and Diversification of the Mycorrhizal Mutualists.</title>
        <authorList>
            <consortium name="DOE Joint Genome Institute"/>
            <consortium name="Mycorrhizal Genomics Consortium"/>
            <person name="Kohler A."/>
            <person name="Kuo A."/>
            <person name="Nagy L.G."/>
            <person name="Floudas D."/>
            <person name="Copeland A."/>
            <person name="Barry K.W."/>
            <person name="Cichocki N."/>
            <person name="Veneault-Fourrey C."/>
            <person name="LaButti K."/>
            <person name="Lindquist E.A."/>
            <person name="Lipzen A."/>
            <person name="Lundell T."/>
            <person name="Morin E."/>
            <person name="Murat C."/>
            <person name="Riley R."/>
            <person name="Ohm R."/>
            <person name="Sun H."/>
            <person name="Tunlid A."/>
            <person name="Henrissat B."/>
            <person name="Grigoriev I.V."/>
            <person name="Hibbett D.S."/>
            <person name="Martin F."/>
        </authorList>
    </citation>
    <scope>NUCLEOTIDE SEQUENCE [LARGE SCALE GENOMIC DNA]</scope>
    <source>
        <strain evidence="3">h7</strain>
    </source>
</reference>
<feature type="region of interest" description="Disordered" evidence="1">
    <location>
        <begin position="1"/>
        <end position="31"/>
    </location>
</feature>
<accession>A0A0C2YF90</accession>
<name>A0A0C2YF90_HEBCY</name>
<evidence type="ECO:0000313" key="3">
    <source>
        <dbReference type="Proteomes" id="UP000053424"/>
    </source>
</evidence>